<dbReference type="GeneID" id="16194426"/>
<accession>R4TLU7</accession>
<feature type="transmembrane region" description="Helical" evidence="1">
    <location>
        <begin position="106"/>
        <end position="126"/>
    </location>
</feature>
<feature type="transmembrane region" description="Helical" evidence="1">
    <location>
        <begin position="74"/>
        <end position="94"/>
    </location>
</feature>
<proteinExistence type="predicted"/>
<keyword evidence="3" id="KW-1185">Reference proteome</keyword>
<name>R4TLU7_9CAUD</name>
<gene>
    <name evidence="2" type="primary">41</name>
    <name evidence="2" type="ORF">HRTV4_41</name>
</gene>
<reference evidence="2 3" key="1">
    <citation type="submission" date="2012-12" db="EMBL/GenBank/DDBJ databases">
        <authorList>
            <person name="Sencilo A."/>
            <person name="Jacobs-Sera D."/>
            <person name="Russell D.A."/>
            <person name="Ko C."/>
            <person name="Atanasova N."/>
            <person name="Osterlund E."/>
            <person name="Oksanen H.M."/>
            <person name="Bamford D.H."/>
            <person name="Hatfull G.F."/>
            <person name="Roine E."/>
            <person name="Hendrix R.W."/>
        </authorList>
    </citation>
    <scope>NUCLEOTIDE SEQUENCE [LARGE SCALE GENOMIC DNA]</scope>
</reference>
<keyword evidence="1" id="KW-0472">Membrane</keyword>
<sequence length="127" mass="13938">MSQTKTVQTAYGDVDVEVVECDSCGNTIGKDEAREFTLGNREGHACEHCVGEGPISFPSKYGSFDMGESSDGRFLNFLVWAPVVIPLLMMFGPFENDDNDLMRGAMWVAWTITIYALVIGYVALVAL</sequence>
<keyword evidence="1" id="KW-1133">Transmembrane helix</keyword>
<dbReference type="RefSeq" id="YP_008059530.1">
    <property type="nucleotide sequence ID" value="NC_021329.1"/>
</dbReference>
<evidence type="ECO:0000256" key="1">
    <source>
        <dbReference type="SAM" id="Phobius"/>
    </source>
</evidence>
<organism evidence="2 3">
    <name type="scientific">Halorubrum tailed virus 4</name>
    <dbReference type="NCBI Taxonomy" id="1273752"/>
    <lineage>
        <taxon>Viruses</taxon>
        <taxon>Duplodnaviria</taxon>
        <taxon>Heunggongvirae</taxon>
        <taxon>Uroviricota</taxon>
        <taxon>Caudoviricetes</taxon>
        <taxon>Kirjokansivirales</taxon>
        <taxon>Haloferuviridae</taxon>
        <taxon>Saldibavirus</taxon>
        <taxon>Saldibavirus natrii</taxon>
        <taxon>Saldibavirus HRTV4</taxon>
    </lineage>
</organism>
<evidence type="ECO:0000313" key="3">
    <source>
        <dbReference type="Proteomes" id="UP000202022"/>
    </source>
</evidence>
<dbReference type="KEGG" id="vg:16194426"/>
<evidence type="ECO:0000313" key="2">
    <source>
        <dbReference type="EMBL" id="AGM11133.1"/>
    </source>
</evidence>
<keyword evidence="1" id="KW-0812">Transmembrane</keyword>
<protein>
    <submittedName>
        <fullName evidence="2">Uncharacterized protein</fullName>
    </submittedName>
</protein>
<dbReference type="Proteomes" id="UP000202022">
    <property type="component" value="Segment"/>
</dbReference>
<dbReference type="EMBL" id="KC292023">
    <property type="protein sequence ID" value="AGM11133.1"/>
    <property type="molecule type" value="Genomic_DNA"/>
</dbReference>